<evidence type="ECO:0000313" key="2">
    <source>
        <dbReference type="Proteomes" id="UP000792457"/>
    </source>
</evidence>
<dbReference type="InterPro" id="IPR024613">
    <property type="entry name" value="Huntingtin_N_HEAT_rpt-2"/>
</dbReference>
<evidence type="ECO:0008006" key="3">
    <source>
        <dbReference type="Google" id="ProtNLM"/>
    </source>
</evidence>
<dbReference type="Proteomes" id="UP000792457">
    <property type="component" value="Unassembled WGS sequence"/>
</dbReference>
<comment type="caution">
    <text evidence="1">The sequence shown here is derived from an EMBL/GenBank/DDBJ whole genome shotgun (WGS) entry which is preliminary data.</text>
</comment>
<evidence type="ECO:0000313" key="1">
    <source>
        <dbReference type="EMBL" id="KAG8226326.1"/>
    </source>
</evidence>
<feature type="non-terminal residue" evidence="1">
    <location>
        <position position="343"/>
    </location>
</feature>
<dbReference type="PRINTS" id="PR00375">
    <property type="entry name" value="HUNTINGTIN"/>
</dbReference>
<dbReference type="OrthoDB" id="10065698at2759"/>
<sequence>MEDKKGMRGSYFSLSTISPHYMKIYDILKSAYVNYKITLDQNASEKFVRLLVVTLETLSQLLEVASLHEIGRGAEELLGQLKSTVSLAPTPTVTCLLKCLFGSNLCAQWEEEQGVLGIGLEHQSGAAPLFTAHHPGEGFYSVCFQSACHELAQSLGRPIPFDRTALSSQLPPTASSLSAGGPNLSIVGHRDEGPGWLNSLRRRGERKVSSIFKNFGRSSDKACLASYIRLFEPMVIKALKQYTVTSDVQLQCRVLLLLSQLVQLRVNYCLLDSEQIFIGFVLKQFEFIESGQIPQAEELIPCIFYFLVHLSYEKQHSKAIIGVPKIIQLCDGLMASGQPHVTH</sequence>
<dbReference type="GO" id="GO:0005634">
    <property type="term" value="C:nucleus"/>
    <property type="evidence" value="ECO:0007669"/>
    <property type="project" value="InterPro"/>
</dbReference>
<reference evidence="1" key="2">
    <citation type="submission" date="2017-10" db="EMBL/GenBank/DDBJ databases">
        <title>Ladona fulva Genome sequencing and assembly.</title>
        <authorList>
            <person name="Murali S."/>
            <person name="Richards S."/>
            <person name="Bandaranaike D."/>
            <person name="Bellair M."/>
            <person name="Blankenburg K."/>
            <person name="Chao H."/>
            <person name="Dinh H."/>
            <person name="Doddapaneni H."/>
            <person name="Dugan-Rocha S."/>
            <person name="Elkadiri S."/>
            <person name="Gnanaolivu R."/>
            <person name="Hernandez B."/>
            <person name="Skinner E."/>
            <person name="Javaid M."/>
            <person name="Lee S."/>
            <person name="Li M."/>
            <person name="Ming W."/>
            <person name="Munidasa M."/>
            <person name="Muniz J."/>
            <person name="Nguyen L."/>
            <person name="Hughes D."/>
            <person name="Osuji N."/>
            <person name="Pu L.-L."/>
            <person name="Puazo M."/>
            <person name="Qu C."/>
            <person name="Quiroz J."/>
            <person name="Raj R."/>
            <person name="Weissenberger G."/>
            <person name="Xin Y."/>
            <person name="Zou X."/>
            <person name="Han Y."/>
            <person name="Worley K."/>
            <person name="Muzny D."/>
            <person name="Gibbs R."/>
        </authorList>
    </citation>
    <scope>NUCLEOTIDE SEQUENCE</scope>
    <source>
        <strain evidence="1">Sampled in the wild</strain>
    </source>
</reference>
<reference evidence="1" key="1">
    <citation type="submission" date="2013-04" db="EMBL/GenBank/DDBJ databases">
        <authorList>
            <person name="Qu J."/>
            <person name="Murali S.C."/>
            <person name="Bandaranaike D."/>
            <person name="Bellair M."/>
            <person name="Blankenburg K."/>
            <person name="Chao H."/>
            <person name="Dinh H."/>
            <person name="Doddapaneni H."/>
            <person name="Downs B."/>
            <person name="Dugan-Rocha S."/>
            <person name="Elkadiri S."/>
            <person name="Gnanaolivu R.D."/>
            <person name="Hernandez B."/>
            <person name="Javaid M."/>
            <person name="Jayaseelan J.C."/>
            <person name="Lee S."/>
            <person name="Li M."/>
            <person name="Ming W."/>
            <person name="Munidasa M."/>
            <person name="Muniz J."/>
            <person name="Nguyen L."/>
            <person name="Ongeri F."/>
            <person name="Osuji N."/>
            <person name="Pu L.-L."/>
            <person name="Puazo M."/>
            <person name="Qu C."/>
            <person name="Quiroz J."/>
            <person name="Raj R."/>
            <person name="Weissenberger G."/>
            <person name="Xin Y."/>
            <person name="Zou X."/>
            <person name="Han Y."/>
            <person name="Richards S."/>
            <person name="Worley K."/>
            <person name="Muzny D."/>
            <person name="Gibbs R."/>
        </authorList>
    </citation>
    <scope>NUCLEOTIDE SEQUENCE</scope>
    <source>
        <strain evidence="1">Sampled in the wild</strain>
    </source>
</reference>
<gene>
    <name evidence="1" type="ORF">J437_LFUL009903</name>
</gene>
<name>A0A8K0NY48_LADFU</name>
<dbReference type="GO" id="GO:0005737">
    <property type="term" value="C:cytoplasm"/>
    <property type="evidence" value="ECO:0007669"/>
    <property type="project" value="InterPro"/>
</dbReference>
<dbReference type="PANTHER" id="PTHR10170:SF10">
    <property type="entry name" value="HUNTINGTIN"/>
    <property type="match status" value="1"/>
</dbReference>
<dbReference type="InterPro" id="IPR028426">
    <property type="entry name" value="Huntingtin_fam"/>
</dbReference>
<dbReference type="AlphaFoldDB" id="A0A8K0NY48"/>
<protein>
    <recommendedName>
        <fullName evidence="3">Huntingtin</fullName>
    </recommendedName>
</protein>
<dbReference type="InterPro" id="IPR000091">
    <property type="entry name" value="Huntingtin"/>
</dbReference>
<organism evidence="1 2">
    <name type="scientific">Ladona fulva</name>
    <name type="common">Scarce chaser dragonfly</name>
    <name type="synonym">Libellula fulva</name>
    <dbReference type="NCBI Taxonomy" id="123851"/>
    <lineage>
        <taxon>Eukaryota</taxon>
        <taxon>Metazoa</taxon>
        <taxon>Ecdysozoa</taxon>
        <taxon>Arthropoda</taxon>
        <taxon>Hexapoda</taxon>
        <taxon>Insecta</taxon>
        <taxon>Pterygota</taxon>
        <taxon>Palaeoptera</taxon>
        <taxon>Odonata</taxon>
        <taxon>Epiprocta</taxon>
        <taxon>Anisoptera</taxon>
        <taxon>Libelluloidea</taxon>
        <taxon>Libellulidae</taxon>
        <taxon>Ladona</taxon>
    </lineage>
</organism>
<proteinExistence type="predicted"/>
<dbReference type="EMBL" id="KZ308275">
    <property type="protein sequence ID" value="KAG8226326.1"/>
    <property type="molecule type" value="Genomic_DNA"/>
</dbReference>
<accession>A0A8K0NY48</accession>
<keyword evidence="2" id="KW-1185">Reference proteome</keyword>
<dbReference type="Pfam" id="PF12372">
    <property type="entry name" value="Htt_N-HEAT"/>
    <property type="match status" value="1"/>
</dbReference>
<dbReference type="PANTHER" id="PTHR10170">
    <property type="entry name" value="HUNTINGTON DISEASE PROTEIN"/>
    <property type="match status" value="1"/>
</dbReference>